<evidence type="ECO:0000313" key="2">
    <source>
        <dbReference type="EMBL" id="BAC95757.1"/>
    </source>
</evidence>
<evidence type="ECO:0000313" key="3">
    <source>
        <dbReference type="Proteomes" id="UP000002675"/>
    </source>
</evidence>
<keyword evidence="1" id="KW-0812">Transmembrane</keyword>
<evidence type="ECO:0000256" key="1">
    <source>
        <dbReference type="SAM" id="Phobius"/>
    </source>
</evidence>
<dbReference type="Proteomes" id="UP000002675">
    <property type="component" value="Chromosome I"/>
</dbReference>
<dbReference type="GO" id="GO:0043107">
    <property type="term" value="P:type IV pilus-dependent motility"/>
    <property type="evidence" value="ECO:0007669"/>
    <property type="project" value="TreeGrafter"/>
</dbReference>
<dbReference type="AlphaFoldDB" id="Q7MH79"/>
<name>Q7MH79_VIBVY</name>
<gene>
    <name evidence="2" type="ordered locus">VV2993</name>
</gene>
<dbReference type="eggNOG" id="COG3166">
    <property type="taxonomic scope" value="Bacteria"/>
</dbReference>
<dbReference type="InterPro" id="IPR007813">
    <property type="entry name" value="PilN"/>
</dbReference>
<dbReference type="PANTHER" id="PTHR40278">
    <property type="entry name" value="DNA UTILIZATION PROTEIN HOFN"/>
    <property type="match status" value="1"/>
</dbReference>
<dbReference type="PANTHER" id="PTHR40278:SF2">
    <property type="entry name" value="TYPE IV PILUS INNER MEMBRANE COMPONENT PILN"/>
    <property type="match status" value="1"/>
</dbReference>
<dbReference type="KEGG" id="vvy:VV2993"/>
<keyword evidence="1" id="KW-0472">Membrane</keyword>
<feature type="transmembrane region" description="Helical" evidence="1">
    <location>
        <begin position="32"/>
        <end position="50"/>
    </location>
</feature>
<dbReference type="HOGENOM" id="CLU_081304_1_2_6"/>
<sequence length="206" mass="23792">MVAFSGWRIAMQHKINLLPWREHKREEHKRRFVSLVALGALIAVGIQWGIGQYFSYQQRLQQERLDYLTHYIAQLDQRIQAMNIAKEEHSQILARLKVVESLQAERNKTTAFMNLMTELIPEGVYVDKIKMNTNDVELAGISDSTARLATMLDNLERSTFLKEVEMHSIVHDKKRFGKSFQTFTVSFVFDEHADSANTLAKEGNHG</sequence>
<dbReference type="EMBL" id="BA000037">
    <property type="protein sequence ID" value="BAC95757.1"/>
    <property type="molecule type" value="Genomic_DNA"/>
</dbReference>
<dbReference type="STRING" id="672.VV93_v1c27220"/>
<dbReference type="Pfam" id="PF05137">
    <property type="entry name" value="PilN"/>
    <property type="match status" value="1"/>
</dbReference>
<keyword evidence="1" id="KW-1133">Transmembrane helix</keyword>
<dbReference type="InterPro" id="IPR052534">
    <property type="entry name" value="Extracell_DNA_Util/SecSys_Comp"/>
</dbReference>
<accession>Q7MH79</accession>
<protein>
    <submittedName>
        <fullName evidence="2">Type IV pilus (Tfp) assembly protein PilN</fullName>
    </submittedName>
</protein>
<dbReference type="GO" id="GO:0043683">
    <property type="term" value="P:type IV pilus assembly"/>
    <property type="evidence" value="ECO:0007669"/>
    <property type="project" value="TreeGrafter"/>
</dbReference>
<reference evidence="2 3" key="1">
    <citation type="journal article" date="2003" name="Genome Res.">
        <title>Comparative genome analysis of Vibrio vulnificus, a marine pathogen.</title>
        <authorList>
            <person name="Chen C.Y."/>
            <person name="Wu K.M."/>
            <person name="Chang Y.C."/>
            <person name="Chang C.H."/>
            <person name="Tsai H.C."/>
            <person name="Liao T.L."/>
            <person name="Liu Y.M."/>
            <person name="Chen H.J."/>
            <person name="Shen A.B."/>
            <person name="Li J.C."/>
            <person name="Su T.L."/>
            <person name="Shao C.P."/>
            <person name="Lee C.T."/>
            <person name="Hor L.I."/>
            <person name="Tsai S.F."/>
        </authorList>
    </citation>
    <scope>NUCLEOTIDE SEQUENCE [LARGE SCALE GENOMIC DNA]</scope>
    <source>
        <strain evidence="2 3">YJ016</strain>
    </source>
</reference>
<proteinExistence type="predicted"/>
<organism evidence="2 3">
    <name type="scientific">Vibrio vulnificus (strain YJ016)</name>
    <dbReference type="NCBI Taxonomy" id="196600"/>
    <lineage>
        <taxon>Bacteria</taxon>
        <taxon>Pseudomonadati</taxon>
        <taxon>Pseudomonadota</taxon>
        <taxon>Gammaproteobacteria</taxon>
        <taxon>Vibrionales</taxon>
        <taxon>Vibrionaceae</taxon>
        <taxon>Vibrio</taxon>
    </lineage>
</organism>